<evidence type="ECO:0000313" key="2">
    <source>
        <dbReference type="RefSeq" id="XP_030986827.1"/>
    </source>
</evidence>
<gene>
    <name evidence="2" type="ORF">PgNI_02474</name>
</gene>
<dbReference type="AlphaFoldDB" id="A0A6P8BI61"/>
<dbReference type="KEGG" id="pgri:PgNI_02474"/>
<name>A0A6P8BI61_PYRGI</name>
<feature type="non-terminal residue" evidence="2">
    <location>
        <position position="1"/>
    </location>
</feature>
<dbReference type="Proteomes" id="UP000515153">
    <property type="component" value="Unplaced"/>
</dbReference>
<reference evidence="2" key="1">
    <citation type="journal article" date="2019" name="Mol. Biol. Evol.">
        <title>Blast fungal genomes show frequent chromosomal changes, gene gains and losses, and effector gene turnover.</title>
        <authorList>
            <person name="Gomez Luciano L.B."/>
            <person name="Jason Tsai I."/>
            <person name="Chuma I."/>
            <person name="Tosa Y."/>
            <person name="Chen Y.H."/>
            <person name="Li J.Y."/>
            <person name="Li M.Y."/>
            <person name="Jade Lu M.Y."/>
            <person name="Nakayashiki H."/>
            <person name="Li W.H."/>
        </authorList>
    </citation>
    <scope>NUCLEOTIDE SEQUENCE</scope>
    <source>
        <strain evidence="2">NI907</strain>
    </source>
</reference>
<sequence length="69" mass="7723">TVVHFNHLKAGYTGQRLLHPRAETRSLSRQSKISPSLQPQPVFFSSFVDQGSPACHVYSDSLNPHVIHI</sequence>
<evidence type="ECO:0000313" key="1">
    <source>
        <dbReference type="Proteomes" id="UP000515153"/>
    </source>
</evidence>
<dbReference type="RefSeq" id="XP_030986827.1">
    <property type="nucleotide sequence ID" value="XM_031122539.1"/>
</dbReference>
<dbReference type="GeneID" id="41957451"/>
<accession>A0A6P8BI61</accession>
<protein>
    <submittedName>
        <fullName evidence="2">Uncharacterized protein</fullName>
    </submittedName>
</protein>
<reference evidence="2" key="2">
    <citation type="submission" date="2019-10" db="EMBL/GenBank/DDBJ databases">
        <authorList>
            <consortium name="NCBI Genome Project"/>
        </authorList>
    </citation>
    <scope>NUCLEOTIDE SEQUENCE</scope>
    <source>
        <strain evidence="2">NI907</strain>
    </source>
</reference>
<organism evidence="1 2">
    <name type="scientific">Pyricularia grisea</name>
    <name type="common">Crabgrass-specific blast fungus</name>
    <name type="synonym">Magnaporthe grisea</name>
    <dbReference type="NCBI Taxonomy" id="148305"/>
    <lineage>
        <taxon>Eukaryota</taxon>
        <taxon>Fungi</taxon>
        <taxon>Dikarya</taxon>
        <taxon>Ascomycota</taxon>
        <taxon>Pezizomycotina</taxon>
        <taxon>Sordariomycetes</taxon>
        <taxon>Sordariomycetidae</taxon>
        <taxon>Magnaporthales</taxon>
        <taxon>Pyriculariaceae</taxon>
        <taxon>Pyricularia</taxon>
    </lineage>
</organism>
<proteinExistence type="predicted"/>
<keyword evidence="1" id="KW-1185">Reference proteome</keyword>
<reference evidence="2" key="3">
    <citation type="submission" date="2025-08" db="UniProtKB">
        <authorList>
            <consortium name="RefSeq"/>
        </authorList>
    </citation>
    <scope>IDENTIFICATION</scope>
    <source>
        <strain evidence="2">NI907</strain>
    </source>
</reference>